<name>A0AAW0AEN6_9AGAR</name>
<evidence type="ECO:0000259" key="1">
    <source>
        <dbReference type="PROSITE" id="PS50011"/>
    </source>
</evidence>
<dbReference type="Pfam" id="PF00069">
    <property type="entry name" value="Pkinase"/>
    <property type="match status" value="1"/>
</dbReference>
<dbReference type="SUPFAM" id="SSF56112">
    <property type="entry name" value="Protein kinase-like (PK-like)"/>
    <property type="match status" value="1"/>
</dbReference>
<organism evidence="2 3">
    <name type="scientific">Favolaschia claudopus</name>
    <dbReference type="NCBI Taxonomy" id="2862362"/>
    <lineage>
        <taxon>Eukaryota</taxon>
        <taxon>Fungi</taxon>
        <taxon>Dikarya</taxon>
        <taxon>Basidiomycota</taxon>
        <taxon>Agaricomycotina</taxon>
        <taxon>Agaricomycetes</taxon>
        <taxon>Agaricomycetidae</taxon>
        <taxon>Agaricales</taxon>
        <taxon>Marasmiineae</taxon>
        <taxon>Mycenaceae</taxon>
        <taxon>Favolaschia</taxon>
    </lineage>
</organism>
<dbReference type="GO" id="GO:0005737">
    <property type="term" value="C:cytoplasm"/>
    <property type="evidence" value="ECO:0007669"/>
    <property type="project" value="TreeGrafter"/>
</dbReference>
<dbReference type="PANTHER" id="PTHR44167:SF18">
    <property type="entry name" value="PROTEIN KINASE DOMAIN-CONTAINING PROTEIN"/>
    <property type="match status" value="1"/>
</dbReference>
<dbReference type="Proteomes" id="UP001362999">
    <property type="component" value="Unassembled WGS sequence"/>
</dbReference>
<sequence length="273" mass="30600">MHATFHRRSGADSTVSAVGAYPRESPRCWSFETEDWATFNDFFLQHNLTLYSSEQFHTAPRPDMTPASSPFHPTDGEDFVFRTAPHPVRTPPNMWRQVIIKAVASGSIEAQVLKCLATSPLRGDPHNHTVPVVSMLHTTNTTFLVHARWGLWWSSTPCTLEFWAGVQAVQLLQGLAFMHENGIVHGDIHPNNVLCNFSEIRTQTPCPVFDKFKSSSSYRIAYIDFGQSMQLPTTPGIKIPCSEYAPPPRFRAPELDGGATYNPFSADVLMMMM</sequence>
<proteinExistence type="predicted"/>
<dbReference type="InterPro" id="IPR011009">
    <property type="entry name" value="Kinase-like_dom_sf"/>
</dbReference>
<dbReference type="AlphaFoldDB" id="A0AAW0AEN6"/>
<dbReference type="PROSITE" id="PS50011">
    <property type="entry name" value="PROTEIN_KINASE_DOM"/>
    <property type="match status" value="1"/>
</dbReference>
<dbReference type="GO" id="GO:0005634">
    <property type="term" value="C:nucleus"/>
    <property type="evidence" value="ECO:0007669"/>
    <property type="project" value="TreeGrafter"/>
</dbReference>
<comment type="caution">
    <text evidence="2">The sequence shown here is derived from an EMBL/GenBank/DDBJ whole genome shotgun (WGS) entry which is preliminary data.</text>
</comment>
<dbReference type="InterPro" id="IPR000719">
    <property type="entry name" value="Prot_kinase_dom"/>
</dbReference>
<keyword evidence="3" id="KW-1185">Reference proteome</keyword>
<dbReference type="PANTHER" id="PTHR44167">
    <property type="entry name" value="OVARIAN-SPECIFIC SERINE/THREONINE-PROTEIN KINASE LOK-RELATED"/>
    <property type="match status" value="1"/>
</dbReference>
<evidence type="ECO:0000313" key="2">
    <source>
        <dbReference type="EMBL" id="KAK7006872.1"/>
    </source>
</evidence>
<feature type="domain" description="Protein kinase" evidence="1">
    <location>
        <begin position="45"/>
        <end position="273"/>
    </location>
</feature>
<reference evidence="2 3" key="1">
    <citation type="journal article" date="2024" name="J Genomics">
        <title>Draft genome sequencing and assembly of Favolaschia claudopus CIRM-BRFM 2984 isolated from oak limbs.</title>
        <authorList>
            <person name="Navarro D."/>
            <person name="Drula E."/>
            <person name="Chaduli D."/>
            <person name="Cazenave R."/>
            <person name="Ahrendt S."/>
            <person name="Wang J."/>
            <person name="Lipzen A."/>
            <person name="Daum C."/>
            <person name="Barry K."/>
            <person name="Grigoriev I.V."/>
            <person name="Favel A."/>
            <person name="Rosso M.N."/>
            <person name="Martin F."/>
        </authorList>
    </citation>
    <scope>NUCLEOTIDE SEQUENCE [LARGE SCALE GENOMIC DNA]</scope>
    <source>
        <strain evidence="2 3">CIRM-BRFM 2984</strain>
    </source>
</reference>
<gene>
    <name evidence="2" type="ORF">R3P38DRAFT_3213616</name>
</gene>
<evidence type="ECO:0000313" key="3">
    <source>
        <dbReference type="Proteomes" id="UP001362999"/>
    </source>
</evidence>
<dbReference type="Gene3D" id="1.10.510.10">
    <property type="entry name" value="Transferase(Phosphotransferase) domain 1"/>
    <property type="match status" value="1"/>
</dbReference>
<dbReference type="GO" id="GO:0004674">
    <property type="term" value="F:protein serine/threonine kinase activity"/>
    <property type="evidence" value="ECO:0007669"/>
    <property type="project" value="TreeGrafter"/>
</dbReference>
<accession>A0AAW0AEN6</accession>
<dbReference type="GO" id="GO:0005524">
    <property type="term" value="F:ATP binding"/>
    <property type="evidence" value="ECO:0007669"/>
    <property type="project" value="InterPro"/>
</dbReference>
<dbReference type="GO" id="GO:0044773">
    <property type="term" value="P:mitotic DNA damage checkpoint signaling"/>
    <property type="evidence" value="ECO:0007669"/>
    <property type="project" value="TreeGrafter"/>
</dbReference>
<dbReference type="EMBL" id="JAWWNJ010000074">
    <property type="protein sequence ID" value="KAK7006872.1"/>
    <property type="molecule type" value="Genomic_DNA"/>
</dbReference>
<protein>
    <recommendedName>
        <fullName evidence="1">Protein kinase domain-containing protein</fullName>
    </recommendedName>
</protein>